<organism evidence="2 3">
    <name type="scientific">Thermasporomyces composti</name>
    <dbReference type="NCBI Taxonomy" id="696763"/>
    <lineage>
        <taxon>Bacteria</taxon>
        <taxon>Bacillati</taxon>
        <taxon>Actinomycetota</taxon>
        <taxon>Actinomycetes</taxon>
        <taxon>Propionibacteriales</taxon>
        <taxon>Nocardioidaceae</taxon>
        <taxon>Thermasporomyces</taxon>
    </lineage>
</organism>
<sequence length="475" mass="52715">MARRVRVGWVRGWLMAALVVFVVVAEVGPAFLEAARLSWSPLVVAGVVAALTGAVSVVKPIADAYAQAWARWPVRWVERAQRRKELVEAVTGGRGFPRIRDIRDHDRSLLGIHPAIPLPADADPSLSVELPTYVLRDIDTGLRAWLAERQHTGGFLLLVGPAAAGKTRTLYEALRVVVPKWRLILPMSGAQVNELAAADVDLSRTVVWLNDIPTFLGAEGLTAATVRRLLADRERPVLLVGTIWPDLFDALTRPAATDGTQQDLGRDAREILSVLATRFDLTSDFSRHEQERARALAHHDPRLAEATHLNDPHIAQTLAAAPELIRRWRNPANPYGAAVITAAVTARRCGHPEPIPESVLRPLAEHVLAPTERATAPTDWFTEALDWARQPVRGKAAPLTPPRLVRGNNRRSPCLRRPRRARCHQSGRTWSHDQRRVLASAPRSRRAWSVRGYRTECLPGTRETRHRAACAFQSR</sequence>
<evidence type="ECO:0000313" key="2">
    <source>
        <dbReference type="EMBL" id="REF36722.1"/>
    </source>
</evidence>
<evidence type="ECO:0000313" key="3">
    <source>
        <dbReference type="Proteomes" id="UP000256485"/>
    </source>
</evidence>
<proteinExistence type="predicted"/>
<reference evidence="2 3" key="1">
    <citation type="submission" date="2018-08" db="EMBL/GenBank/DDBJ databases">
        <title>Sequencing the genomes of 1000 actinobacteria strains.</title>
        <authorList>
            <person name="Klenk H.-P."/>
        </authorList>
    </citation>
    <scope>NUCLEOTIDE SEQUENCE [LARGE SCALE GENOMIC DNA]</scope>
    <source>
        <strain evidence="2 3">DSM 22891</strain>
    </source>
</reference>
<dbReference type="Proteomes" id="UP000256485">
    <property type="component" value="Unassembled WGS sequence"/>
</dbReference>
<keyword evidence="1" id="KW-1133">Transmembrane helix</keyword>
<feature type="transmembrane region" description="Helical" evidence="1">
    <location>
        <begin position="12"/>
        <end position="32"/>
    </location>
</feature>
<gene>
    <name evidence="2" type="ORF">DFJ64_2147</name>
</gene>
<dbReference type="AlphaFoldDB" id="A0A3D9V4H1"/>
<dbReference type="OrthoDB" id="3964962at2"/>
<accession>A0A3D9V4H1</accession>
<name>A0A3D9V4H1_THECX</name>
<dbReference type="RefSeq" id="WP_115850311.1">
    <property type="nucleotide sequence ID" value="NZ_QTUC01000001.1"/>
</dbReference>
<keyword evidence="1" id="KW-0812">Transmembrane</keyword>
<protein>
    <submittedName>
        <fullName evidence="2">Uncharacterized protein</fullName>
    </submittedName>
</protein>
<evidence type="ECO:0000256" key="1">
    <source>
        <dbReference type="SAM" id="Phobius"/>
    </source>
</evidence>
<comment type="caution">
    <text evidence="2">The sequence shown here is derived from an EMBL/GenBank/DDBJ whole genome shotgun (WGS) entry which is preliminary data.</text>
</comment>
<keyword evidence="1" id="KW-0472">Membrane</keyword>
<keyword evidence="3" id="KW-1185">Reference proteome</keyword>
<dbReference type="EMBL" id="QTUC01000001">
    <property type="protein sequence ID" value="REF36722.1"/>
    <property type="molecule type" value="Genomic_DNA"/>
</dbReference>